<dbReference type="Pfam" id="PF01547">
    <property type="entry name" value="SBP_bac_1"/>
    <property type="match status" value="1"/>
</dbReference>
<dbReference type="Gene3D" id="3.40.190.10">
    <property type="entry name" value="Periplasmic binding protein-like II"/>
    <property type="match status" value="2"/>
</dbReference>
<gene>
    <name evidence="5" type="ORF">ENQ20_10765</name>
</gene>
<dbReference type="SUPFAM" id="SSF53850">
    <property type="entry name" value="Periplasmic binding protein-like II"/>
    <property type="match status" value="1"/>
</dbReference>
<keyword evidence="3 4" id="KW-0732">Signal</keyword>
<reference evidence="5" key="1">
    <citation type="journal article" date="2020" name="mSystems">
        <title>Genome- and Community-Level Interaction Insights into Carbon Utilization and Element Cycling Functions of Hydrothermarchaeota in Hydrothermal Sediment.</title>
        <authorList>
            <person name="Zhou Z."/>
            <person name="Liu Y."/>
            <person name="Xu W."/>
            <person name="Pan J."/>
            <person name="Luo Z.H."/>
            <person name="Li M."/>
        </authorList>
    </citation>
    <scope>NUCLEOTIDE SEQUENCE [LARGE SCALE GENOMIC DNA]</scope>
    <source>
        <strain evidence="5">SpSt-289</strain>
    </source>
</reference>
<dbReference type="PANTHER" id="PTHR43649:SF12">
    <property type="entry name" value="DIACETYLCHITOBIOSE BINDING PROTEIN DASA"/>
    <property type="match status" value="1"/>
</dbReference>
<dbReference type="PROSITE" id="PS01037">
    <property type="entry name" value="SBP_BACTERIAL_1"/>
    <property type="match status" value="1"/>
</dbReference>
<feature type="chain" id="PRO_5027958663" evidence="4">
    <location>
        <begin position="31"/>
        <end position="474"/>
    </location>
</feature>
<dbReference type="PANTHER" id="PTHR43649">
    <property type="entry name" value="ARABINOSE-BINDING PROTEIN-RELATED"/>
    <property type="match status" value="1"/>
</dbReference>
<evidence type="ECO:0000256" key="4">
    <source>
        <dbReference type="SAM" id="SignalP"/>
    </source>
</evidence>
<comment type="similarity">
    <text evidence="1">Belongs to the bacterial solute-binding protein 1 family.</text>
</comment>
<keyword evidence="2" id="KW-0813">Transport</keyword>
<dbReference type="PROSITE" id="PS51257">
    <property type="entry name" value="PROKAR_LIPOPROTEIN"/>
    <property type="match status" value="1"/>
</dbReference>
<organism evidence="5">
    <name type="scientific">Caldilinea aerophila</name>
    <dbReference type="NCBI Taxonomy" id="133453"/>
    <lineage>
        <taxon>Bacteria</taxon>
        <taxon>Bacillati</taxon>
        <taxon>Chloroflexota</taxon>
        <taxon>Caldilineae</taxon>
        <taxon>Caldilineales</taxon>
        <taxon>Caldilineaceae</taxon>
        <taxon>Caldilinea</taxon>
    </lineage>
</organism>
<dbReference type="GO" id="GO:0055085">
    <property type="term" value="P:transmembrane transport"/>
    <property type="evidence" value="ECO:0007669"/>
    <property type="project" value="InterPro"/>
</dbReference>
<evidence type="ECO:0000256" key="1">
    <source>
        <dbReference type="ARBA" id="ARBA00008520"/>
    </source>
</evidence>
<protein>
    <submittedName>
        <fullName evidence="5">Sugar ABC transporter substrate-binding protein</fullName>
    </submittedName>
</protein>
<dbReference type="EMBL" id="DSMG01000106">
    <property type="protein sequence ID" value="HDX31954.1"/>
    <property type="molecule type" value="Genomic_DNA"/>
</dbReference>
<dbReference type="AlphaFoldDB" id="A0A7C1FJ54"/>
<accession>A0A7C1FJ54</accession>
<evidence type="ECO:0000256" key="3">
    <source>
        <dbReference type="ARBA" id="ARBA00022729"/>
    </source>
</evidence>
<dbReference type="InterPro" id="IPR050490">
    <property type="entry name" value="Bact_solute-bd_prot1"/>
</dbReference>
<dbReference type="CDD" id="cd13585">
    <property type="entry name" value="PBP2_TMBP_like"/>
    <property type="match status" value="1"/>
</dbReference>
<name>A0A7C1FJ54_9CHLR</name>
<proteinExistence type="inferred from homology"/>
<dbReference type="InterPro" id="IPR006059">
    <property type="entry name" value="SBP"/>
</dbReference>
<dbReference type="InterPro" id="IPR006061">
    <property type="entry name" value="SBP_1_CS"/>
</dbReference>
<comment type="caution">
    <text evidence="5">The sequence shown here is derived from an EMBL/GenBank/DDBJ whole genome shotgun (WGS) entry which is preliminary data.</text>
</comment>
<evidence type="ECO:0000256" key="2">
    <source>
        <dbReference type="ARBA" id="ARBA00022448"/>
    </source>
</evidence>
<evidence type="ECO:0000313" key="5">
    <source>
        <dbReference type="EMBL" id="HDX31954.1"/>
    </source>
</evidence>
<sequence length="474" mass="52577">MQTSRFHRIGALVSLLLIFAVVLAACSPQAAQPAAPAQQPAAPAAAPAMEGEWTLAKAAEPYKGVSINCVFLDRPGYRAAIELLPEFESITGIDVNWEIMPYENSREKQVLDFTGMTGNYDCILIDVVWIGEFAASGWVVPLDRFYNDPALADPELNLEGFFPILLESFGTWDNVIYGLPFDNYSGVLFYNRCMLEEAGFDGPPKTWMELKDVYGPALTKDGKYAFALQSRRGETQSADSFMRMIWPFGGSLLDENFEPNLTSEGSLAGLNFRQDLMKYMPPDIVEWDHDETVQGLAQGNVAMITEWSAFNAYFTNPETSRIVDCIGYAVEPAGPVGPRPALGGFSLGVSANSSPEKQAATWLFIQWITSEAKAKDYIRAGGVSGRMSAYEDPELQAQYPYFEPLVISWKEYGNPIFRPRFPEWPAISELIAQTGTEMMLGSISVEDGARLLNEQIRQILDQAGYYSGQRPKLQ</sequence>
<feature type="signal peptide" evidence="4">
    <location>
        <begin position="1"/>
        <end position="30"/>
    </location>
</feature>